<feature type="compositionally biased region" description="Acidic residues" evidence="7">
    <location>
        <begin position="229"/>
        <end position="243"/>
    </location>
</feature>
<evidence type="ECO:0000313" key="9">
    <source>
        <dbReference type="Ensembl" id="ENSCCEP00000012640.1"/>
    </source>
</evidence>
<keyword evidence="3" id="KW-0238">DNA-binding</keyword>
<dbReference type="AlphaFoldDB" id="A0A8C0UUH4"/>
<proteinExistence type="predicted"/>
<comment type="subcellular location">
    <subcellularLocation>
        <location evidence="1">Nucleus</location>
    </subcellularLocation>
</comment>
<evidence type="ECO:0000256" key="7">
    <source>
        <dbReference type="SAM" id="MobiDB-lite"/>
    </source>
</evidence>
<accession>A0A8C0UUH4</accession>
<dbReference type="GO" id="GO:0000122">
    <property type="term" value="P:negative regulation of transcription by RNA polymerase II"/>
    <property type="evidence" value="ECO:0007669"/>
    <property type="project" value="InterPro"/>
</dbReference>
<dbReference type="CDD" id="cd18931">
    <property type="entry name" value="bHLHzip_Mad1"/>
    <property type="match status" value="1"/>
</dbReference>
<evidence type="ECO:0000256" key="5">
    <source>
        <dbReference type="ARBA" id="ARBA00023242"/>
    </source>
</evidence>
<evidence type="ECO:0000256" key="6">
    <source>
        <dbReference type="SAM" id="Coils"/>
    </source>
</evidence>
<feature type="region of interest" description="Disordered" evidence="7">
    <location>
        <begin position="222"/>
        <end position="290"/>
    </location>
</feature>
<feature type="coiled-coil region" evidence="6">
    <location>
        <begin position="180"/>
        <end position="214"/>
    </location>
</feature>
<dbReference type="GO" id="GO:0000981">
    <property type="term" value="F:DNA-binding transcription factor activity, RNA polymerase II-specific"/>
    <property type="evidence" value="ECO:0007669"/>
    <property type="project" value="TreeGrafter"/>
</dbReference>
<dbReference type="PANTHER" id="PTHR11969">
    <property type="entry name" value="MAX DIMERIZATION, MAD"/>
    <property type="match status" value="1"/>
</dbReference>
<dbReference type="Pfam" id="PF00010">
    <property type="entry name" value="HLH"/>
    <property type="match status" value="1"/>
</dbReference>
<dbReference type="Proteomes" id="UP000694410">
    <property type="component" value="Unplaced"/>
</dbReference>
<dbReference type="GO" id="GO:0005634">
    <property type="term" value="C:nucleus"/>
    <property type="evidence" value="ECO:0007669"/>
    <property type="project" value="UniProtKB-SubCell"/>
</dbReference>
<reference evidence="9" key="1">
    <citation type="submission" date="2025-08" db="UniProtKB">
        <authorList>
            <consortium name="Ensembl"/>
        </authorList>
    </citation>
    <scope>IDENTIFICATION</scope>
</reference>
<dbReference type="SUPFAM" id="SSF47459">
    <property type="entry name" value="HLH, helix-loop-helix DNA-binding domain"/>
    <property type="match status" value="1"/>
</dbReference>
<dbReference type="PROSITE" id="PS50888">
    <property type="entry name" value="BHLH"/>
    <property type="match status" value="1"/>
</dbReference>
<keyword evidence="5" id="KW-0539">Nucleus</keyword>
<protein>
    <submittedName>
        <fullName evidence="9">MAX dimerization protein 1</fullName>
    </submittedName>
</protein>
<keyword evidence="10" id="KW-1185">Reference proteome</keyword>
<dbReference type="GO" id="GO:0000978">
    <property type="term" value="F:RNA polymerase II cis-regulatory region sequence-specific DNA binding"/>
    <property type="evidence" value="ECO:0007669"/>
    <property type="project" value="TreeGrafter"/>
</dbReference>
<evidence type="ECO:0000259" key="8">
    <source>
        <dbReference type="PROSITE" id="PS50888"/>
    </source>
</evidence>
<dbReference type="SMART" id="SM00353">
    <property type="entry name" value="HLH"/>
    <property type="match status" value="1"/>
</dbReference>
<name>A0A8C0UUH4_CYACU</name>
<evidence type="ECO:0000256" key="3">
    <source>
        <dbReference type="ARBA" id="ARBA00023125"/>
    </source>
</evidence>
<keyword evidence="6" id="KW-0175">Coiled coil</keyword>
<dbReference type="Ensembl" id="ENSCCET00000019702.1">
    <property type="protein sequence ID" value="ENSCCEP00000012640.1"/>
    <property type="gene ID" value="ENSCCEG00000012180.1"/>
</dbReference>
<reference evidence="9" key="2">
    <citation type="submission" date="2025-09" db="UniProtKB">
        <authorList>
            <consortium name="Ensembl"/>
        </authorList>
    </citation>
    <scope>IDENTIFICATION</scope>
</reference>
<dbReference type="GO" id="GO:0046983">
    <property type="term" value="F:protein dimerization activity"/>
    <property type="evidence" value="ECO:0007669"/>
    <property type="project" value="InterPro"/>
</dbReference>
<evidence type="ECO:0000256" key="1">
    <source>
        <dbReference type="ARBA" id="ARBA00004123"/>
    </source>
</evidence>
<dbReference type="InterPro" id="IPR011598">
    <property type="entry name" value="bHLH_dom"/>
</dbReference>
<feature type="compositionally biased region" description="Polar residues" evidence="7">
    <location>
        <begin position="260"/>
        <end position="275"/>
    </location>
</feature>
<dbReference type="Gene3D" id="4.10.280.10">
    <property type="entry name" value="Helix-loop-helix DNA-binding domain"/>
    <property type="match status" value="1"/>
</dbReference>
<evidence type="ECO:0000256" key="2">
    <source>
        <dbReference type="ARBA" id="ARBA00023015"/>
    </source>
</evidence>
<dbReference type="InterPro" id="IPR040157">
    <property type="entry name" value="MXD1_bHLHzip"/>
</dbReference>
<evidence type="ECO:0000256" key="4">
    <source>
        <dbReference type="ARBA" id="ARBA00023163"/>
    </source>
</evidence>
<sequence>ATPHGRPLAAAGTNPPGFARAAVPRVPQGRGGSPAGVLGCQEPLQGPGAAGLKSSFVLPGHALGFPSRNILFASGQTIIVLRNKNPILKGRLASFCLAAVSSRFLEAHGGWEVGFSSCHPIFPQQRGGNAIWEADAAVCSRSRRAQLRLCLERLKGLVPLGAAAGRHTTLSLLTRARLHIQKLEDQERRALHQIEQLQREQRHLQRQLEKLGMERVRIDSIGSSLSSEQEMDVDVESTDDLPADLDWSSSSPSDSDERGSLQSLGSDEGYSSSGGTRARLAGSRKLPVGI</sequence>
<dbReference type="PANTHER" id="PTHR11969:SF18">
    <property type="entry name" value="MAX DIMERIZATION PROTEIN 1"/>
    <property type="match status" value="1"/>
</dbReference>
<feature type="domain" description="BHLH" evidence="8">
    <location>
        <begin position="131"/>
        <end position="183"/>
    </location>
</feature>
<keyword evidence="2" id="KW-0805">Transcription regulation</keyword>
<feature type="compositionally biased region" description="Low complexity" evidence="7">
    <location>
        <begin position="244"/>
        <end position="253"/>
    </location>
</feature>
<keyword evidence="4" id="KW-0804">Transcription</keyword>
<dbReference type="InterPro" id="IPR036638">
    <property type="entry name" value="HLH_DNA-bd_sf"/>
</dbReference>
<evidence type="ECO:0000313" key="10">
    <source>
        <dbReference type="Proteomes" id="UP000694410"/>
    </source>
</evidence>
<organism evidence="9 10">
    <name type="scientific">Cyanistes caeruleus</name>
    <name type="common">Eurasian blue tit</name>
    <name type="synonym">Parus caeruleus</name>
    <dbReference type="NCBI Taxonomy" id="156563"/>
    <lineage>
        <taxon>Eukaryota</taxon>
        <taxon>Metazoa</taxon>
        <taxon>Chordata</taxon>
        <taxon>Craniata</taxon>
        <taxon>Vertebrata</taxon>
        <taxon>Euteleostomi</taxon>
        <taxon>Archelosauria</taxon>
        <taxon>Archosauria</taxon>
        <taxon>Dinosauria</taxon>
        <taxon>Saurischia</taxon>
        <taxon>Theropoda</taxon>
        <taxon>Coelurosauria</taxon>
        <taxon>Aves</taxon>
        <taxon>Neognathae</taxon>
        <taxon>Neoaves</taxon>
        <taxon>Telluraves</taxon>
        <taxon>Australaves</taxon>
        <taxon>Passeriformes</taxon>
        <taxon>Paridae</taxon>
        <taxon>Cyanistes</taxon>
    </lineage>
</organism>